<feature type="domain" description="Fe2OG dioxygenase" evidence="3">
    <location>
        <begin position="80"/>
        <end position="176"/>
    </location>
</feature>
<accession>A0A8X6KF46</accession>
<organism evidence="4 5">
    <name type="scientific">Trichonephila clavata</name>
    <name type="common">Joro spider</name>
    <name type="synonym">Nephila clavata</name>
    <dbReference type="NCBI Taxonomy" id="2740835"/>
    <lineage>
        <taxon>Eukaryota</taxon>
        <taxon>Metazoa</taxon>
        <taxon>Ecdysozoa</taxon>
        <taxon>Arthropoda</taxon>
        <taxon>Chelicerata</taxon>
        <taxon>Arachnida</taxon>
        <taxon>Araneae</taxon>
        <taxon>Araneomorphae</taxon>
        <taxon>Entelegynae</taxon>
        <taxon>Araneoidea</taxon>
        <taxon>Nephilidae</taxon>
        <taxon>Trichonephila</taxon>
    </lineage>
</organism>
<feature type="binding site" evidence="2">
    <location>
        <position position="89"/>
    </location>
    <ligand>
        <name>2-oxoglutarate</name>
        <dbReference type="ChEBI" id="CHEBI:16810"/>
    </ligand>
</feature>
<feature type="binding site" evidence="2">
    <location>
        <position position="99"/>
    </location>
    <ligand>
        <name>2-oxoglutarate</name>
        <dbReference type="ChEBI" id="CHEBI:16810"/>
    </ligand>
</feature>
<feature type="binding site" evidence="2">
    <location>
        <position position="87"/>
    </location>
    <ligand>
        <name>2-oxoglutarate</name>
        <dbReference type="ChEBI" id="CHEBI:16810"/>
    </ligand>
</feature>
<dbReference type="AlphaFoldDB" id="A0A8X6KF46"/>
<dbReference type="Pfam" id="PF13532">
    <property type="entry name" value="2OG-FeII_Oxy_2"/>
    <property type="match status" value="1"/>
</dbReference>
<evidence type="ECO:0000313" key="5">
    <source>
        <dbReference type="Proteomes" id="UP000887116"/>
    </source>
</evidence>
<gene>
    <name evidence="4" type="ORF">TNCT_22341</name>
</gene>
<evidence type="ECO:0000256" key="1">
    <source>
        <dbReference type="ARBA" id="ARBA00001954"/>
    </source>
</evidence>
<dbReference type="GO" id="GO:0051747">
    <property type="term" value="F:cytosine C-5 DNA demethylase activity"/>
    <property type="evidence" value="ECO:0007669"/>
    <property type="project" value="TreeGrafter"/>
</dbReference>
<dbReference type="GO" id="GO:0035516">
    <property type="term" value="F:broad specificity oxidative DNA demethylase activity"/>
    <property type="evidence" value="ECO:0007669"/>
    <property type="project" value="TreeGrafter"/>
</dbReference>
<feature type="binding site" evidence="2">
    <location>
        <position position="171"/>
    </location>
    <ligand>
        <name>2-oxoglutarate</name>
        <dbReference type="ChEBI" id="CHEBI:16810"/>
    </ligand>
</feature>
<keyword evidence="5" id="KW-1185">Reference proteome</keyword>
<dbReference type="GO" id="GO:0008198">
    <property type="term" value="F:ferrous iron binding"/>
    <property type="evidence" value="ECO:0007669"/>
    <property type="project" value="TreeGrafter"/>
</dbReference>
<dbReference type="PANTHER" id="PTHR31573">
    <property type="entry name" value="ALPHA-KETOGLUTARATE-DEPENDENT DIOXYGENASE ALKB HOMOLOG 2"/>
    <property type="match status" value="1"/>
</dbReference>
<dbReference type="OrthoDB" id="445341at2759"/>
<dbReference type="Gene3D" id="2.60.120.590">
    <property type="entry name" value="Alpha-ketoglutarate-dependent dioxygenase AlkB-like"/>
    <property type="match status" value="1"/>
</dbReference>
<feature type="binding site" evidence="2">
    <location>
        <position position="155"/>
    </location>
    <ligand>
        <name>2-oxoglutarate</name>
        <dbReference type="ChEBI" id="CHEBI:16810"/>
    </ligand>
</feature>
<dbReference type="InterPro" id="IPR032852">
    <property type="entry name" value="ALKBH2"/>
</dbReference>
<dbReference type="InterPro" id="IPR027450">
    <property type="entry name" value="AlkB-like"/>
</dbReference>
<name>A0A8X6KF46_TRICU</name>
<protein>
    <recommendedName>
        <fullName evidence="3">Fe2OG dioxygenase domain-containing protein</fullName>
    </recommendedName>
</protein>
<dbReference type="PANTHER" id="PTHR31573:SF1">
    <property type="entry name" value="DNA OXIDATIVE DEMETHYLASE ALKBH2"/>
    <property type="match status" value="1"/>
</dbReference>
<dbReference type="PROSITE" id="PS51471">
    <property type="entry name" value="FE2OG_OXY"/>
    <property type="match status" value="1"/>
</dbReference>
<comment type="caution">
    <text evidence="4">The sequence shown here is derived from an EMBL/GenBank/DDBJ whole genome shotgun (WGS) entry which is preliminary data.</text>
</comment>
<dbReference type="EMBL" id="BMAO01011196">
    <property type="protein sequence ID" value="GFQ71886.1"/>
    <property type="molecule type" value="Genomic_DNA"/>
</dbReference>
<evidence type="ECO:0000256" key="2">
    <source>
        <dbReference type="PIRSR" id="PIRSR632852-1"/>
    </source>
</evidence>
<sequence>MFRNEDCNDFLRLKEEIVYLEQCKVCIYDVWYPVPRKMAFYGEEGLKYTFANNTFTAKKPVPIVKKYEDYANSVIQMEKEINFCVVNEYRDGLDKIGLHKDNERDLNSLYPIVSVSFGATRDIIFKRKGFENVSIPLENGSVLIMYPPTNDFWYHNIPIRKRFKEPRISLTFRRIENKKESFI</sequence>
<feature type="binding site" evidence="2">
    <location>
        <position position="173"/>
    </location>
    <ligand>
        <name>2-oxoglutarate</name>
        <dbReference type="ChEBI" id="CHEBI:16810"/>
    </ligand>
</feature>
<reference evidence="4" key="1">
    <citation type="submission" date="2020-07" db="EMBL/GenBank/DDBJ databases">
        <title>Multicomponent nature underlies the extraordinary mechanical properties of spider dragline silk.</title>
        <authorList>
            <person name="Kono N."/>
            <person name="Nakamura H."/>
            <person name="Mori M."/>
            <person name="Yoshida Y."/>
            <person name="Ohtoshi R."/>
            <person name="Malay A.D."/>
            <person name="Moran D.A.P."/>
            <person name="Tomita M."/>
            <person name="Numata K."/>
            <person name="Arakawa K."/>
        </authorList>
    </citation>
    <scope>NUCLEOTIDE SEQUENCE</scope>
</reference>
<dbReference type="GO" id="GO:0006307">
    <property type="term" value="P:DNA alkylation repair"/>
    <property type="evidence" value="ECO:0007669"/>
    <property type="project" value="TreeGrafter"/>
</dbReference>
<dbReference type="InterPro" id="IPR005123">
    <property type="entry name" value="Oxoglu/Fe-dep_dioxygenase_dom"/>
</dbReference>
<dbReference type="SUPFAM" id="SSF51197">
    <property type="entry name" value="Clavaminate synthase-like"/>
    <property type="match status" value="1"/>
</dbReference>
<dbReference type="Proteomes" id="UP000887116">
    <property type="component" value="Unassembled WGS sequence"/>
</dbReference>
<feature type="binding site" evidence="2">
    <location>
        <begin position="48"/>
        <end position="50"/>
    </location>
    <ligand>
        <name>substrate</name>
    </ligand>
</feature>
<proteinExistence type="predicted"/>
<comment type="cofactor">
    <cofactor evidence="1">
        <name>Fe(2+)</name>
        <dbReference type="ChEBI" id="CHEBI:29033"/>
    </cofactor>
</comment>
<feature type="binding site" evidence="2">
    <location>
        <position position="167"/>
    </location>
    <ligand>
        <name>2-oxoglutarate</name>
        <dbReference type="ChEBI" id="CHEBI:16810"/>
    </ligand>
</feature>
<evidence type="ECO:0000313" key="4">
    <source>
        <dbReference type="EMBL" id="GFQ71886.1"/>
    </source>
</evidence>
<dbReference type="InterPro" id="IPR037151">
    <property type="entry name" value="AlkB-like_sf"/>
</dbReference>
<evidence type="ECO:0000259" key="3">
    <source>
        <dbReference type="PROSITE" id="PS51471"/>
    </source>
</evidence>